<feature type="domain" description="N-acetyltransferase" evidence="1">
    <location>
        <begin position="4"/>
        <end position="142"/>
    </location>
</feature>
<accession>A0ABW4XHY0</accession>
<keyword evidence="3" id="KW-1185">Reference proteome</keyword>
<dbReference type="Pfam" id="PF13673">
    <property type="entry name" value="Acetyltransf_10"/>
    <property type="match status" value="1"/>
</dbReference>
<dbReference type="Gene3D" id="3.40.630.30">
    <property type="match status" value="1"/>
</dbReference>
<evidence type="ECO:0000313" key="2">
    <source>
        <dbReference type="EMBL" id="MFD2094677.1"/>
    </source>
</evidence>
<comment type="caution">
    <text evidence="2">The sequence shown here is derived from an EMBL/GenBank/DDBJ whole genome shotgun (WGS) entry which is preliminary data.</text>
</comment>
<dbReference type="EMBL" id="JBHUHT010000004">
    <property type="protein sequence ID" value="MFD2094677.1"/>
    <property type="molecule type" value="Genomic_DNA"/>
</dbReference>
<name>A0ABW4XHY0_9GAMM</name>
<sequence>MSSFTIRQVCWNDAAEALKRVRYQVFCCEWRIPETLEFDQHDPVAFHVLVEDEESNPLATGRLLPNGDLGRIAVVIPARGKGIAKAVLNQLLNIARNEQMETVFINSALESIDKFKMQGFLPVTRVFMEAGVPRQRLKCRLGRLTELDQSEQHH</sequence>
<reference evidence="3" key="1">
    <citation type="journal article" date="2019" name="Int. J. Syst. Evol. Microbiol.">
        <title>The Global Catalogue of Microorganisms (GCM) 10K type strain sequencing project: providing services to taxonomists for standard genome sequencing and annotation.</title>
        <authorList>
            <consortium name="The Broad Institute Genomics Platform"/>
            <consortium name="The Broad Institute Genome Sequencing Center for Infectious Disease"/>
            <person name="Wu L."/>
            <person name="Ma J."/>
        </authorList>
    </citation>
    <scope>NUCLEOTIDE SEQUENCE [LARGE SCALE GENOMIC DNA]</scope>
    <source>
        <strain evidence="3">CGMCC 1.10992</strain>
    </source>
</reference>
<dbReference type="Proteomes" id="UP001597380">
    <property type="component" value="Unassembled WGS sequence"/>
</dbReference>
<dbReference type="SUPFAM" id="SSF55729">
    <property type="entry name" value="Acyl-CoA N-acyltransferases (Nat)"/>
    <property type="match status" value="1"/>
</dbReference>
<organism evidence="2 3">
    <name type="scientific">Corallincola platygyrae</name>
    <dbReference type="NCBI Taxonomy" id="1193278"/>
    <lineage>
        <taxon>Bacteria</taxon>
        <taxon>Pseudomonadati</taxon>
        <taxon>Pseudomonadota</taxon>
        <taxon>Gammaproteobacteria</taxon>
        <taxon>Alteromonadales</taxon>
        <taxon>Psychromonadaceae</taxon>
        <taxon>Corallincola</taxon>
    </lineage>
</organism>
<evidence type="ECO:0000259" key="1">
    <source>
        <dbReference type="PROSITE" id="PS51186"/>
    </source>
</evidence>
<dbReference type="PROSITE" id="PS51186">
    <property type="entry name" value="GNAT"/>
    <property type="match status" value="1"/>
</dbReference>
<dbReference type="RefSeq" id="WP_345338845.1">
    <property type="nucleotide sequence ID" value="NZ_BAABLI010000007.1"/>
</dbReference>
<protein>
    <submittedName>
        <fullName evidence="2">GNAT family N-acetyltransferase</fullName>
    </submittedName>
</protein>
<evidence type="ECO:0000313" key="3">
    <source>
        <dbReference type="Proteomes" id="UP001597380"/>
    </source>
</evidence>
<proteinExistence type="predicted"/>
<dbReference type="InterPro" id="IPR000182">
    <property type="entry name" value="GNAT_dom"/>
</dbReference>
<gene>
    <name evidence="2" type="ORF">ACFSJ3_01675</name>
</gene>
<dbReference type="InterPro" id="IPR016181">
    <property type="entry name" value="Acyl_CoA_acyltransferase"/>
</dbReference>